<feature type="chain" id="PRO_5043010965" evidence="1">
    <location>
        <begin position="19"/>
        <end position="323"/>
    </location>
</feature>
<dbReference type="Proteomes" id="UP001319104">
    <property type="component" value="Unassembled WGS sequence"/>
</dbReference>
<reference evidence="2 3" key="1">
    <citation type="submission" date="2021-05" db="EMBL/GenBank/DDBJ databases">
        <authorList>
            <person name="Zhang Z.D."/>
            <person name="Osman G."/>
        </authorList>
    </citation>
    <scope>NUCLEOTIDE SEQUENCE [LARGE SCALE GENOMIC DNA]</scope>
    <source>
        <strain evidence="2 3">KCTC 32217</strain>
    </source>
</reference>
<feature type="signal peptide" evidence="1">
    <location>
        <begin position="1"/>
        <end position="18"/>
    </location>
</feature>
<dbReference type="RefSeq" id="WP_213944242.1">
    <property type="nucleotide sequence ID" value="NZ_JAHCMY010000002.1"/>
</dbReference>
<protein>
    <submittedName>
        <fullName evidence="2">NTPase</fullName>
    </submittedName>
</protein>
<proteinExistence type="predicted"/>
<gene>
    <name evidence="2" type="ORF">KI659_04865</name>
</gene>
<evidence type="ECO:0000313" key="3">
    <source>
        <dbReference type="Proteomes" id="UP001319104"/>
    </source>
</evidence>
<dbReference type="EMBL" id="JAHCMY010000002">
    <property type="protein sequence ID" value="MBS9523345.1"/>
    <property type="molecule type" value="Genomic_DNA"/>
</dbReference>
<sequence>MKSKLLVLIFFCISNSFAQSGVPDFFLDGKSVVLISNAPSARPVMGFEEIAHQVHQGLVEAGGDPVGYFELEEIVLNEEIQAGYASLFAKRLINGIVILTRLPNGAFEMNMAPFSNNKNIVNPGSSWSMRGSNIKELNESLIKIGEVTQSKNLLVLEVPEFPQGSQSGSSSYISRNPLNLNVFRLGIPLSGAGGEGSHLTSFRYDLLGRSDAERARSQEREKEQLQAVFETSYPHQVVFLTEAKTSQELIRDRVQFVLRRVEGREGDLMKSMGVSGQSPNPEKVVVKYYIHFLVRDELYIGPKWDADANWQVALTNFLQNLNP</sequence>
<name>A0AAP2CGF7_9BACT</name>
<accession>A0AAP2CGF7</accession>
<dbReference type="AlphaFoldDB" id="A0AAP2CGF7"/>
<keyword evidence="1" id="KW-0732">Signal</keyword>
<comment type="caution">
    <text evidence="2">The sequence shown here is derived from an EMBL/GenBank/DDBJ whole genome shotgun (WGS) entry which is preliminary data.</text>
</comment>
<evidence type="ECO:0000256" key="1">
    <source>
        <dbReference type="SAM" id="SignalP"/>
    </source>
</evidence>
<organism evidence="2 3">
    <name type="scientific">Litoribacter ruber</name>
    <dbReference type="NCBI Taxonomy" id="702568"/>
    <lineage>
        <taxon>Bacteria</taxon>
        <taxon>Pseudomonadati</taxon>
        <taxon>Bacteroidota</taxon>
        <taxon>Cytophagia</taxon>
        <taxon>Cytophagales</taxon>
        <taxon>Cyclobacteriaceae</taxon>
        <taxon>Litoribacter</taxon>
    </lineage>
</organism>
<keyword evidence="3" id="KW-1185">Reference proteome</keyword>
<evidence type="ECO:0000313" key="2">
    <source>
        <dbReference type="EMBL" id="MBS9523345.1"/>
    </source>
</evidence>